<organism evidence="2 3">
    <name type="scientific">Plenodomus tracheiphilus IPT5</name>
    <dbReference type="NCBI Taxonomy" id="1408161"/>
    <lineage>
        <taxon>Eukaryota</taxon>
        <taxon>Fungi</taxon>
        <taxon>Dikarya</taxon>
        <taxon>Ascomycota</taxon>
        <taxon>Pezizomycotina</taxon>
        <taxon>Dothideomycetes</taxon>
        <taxon>Pleosporomycetidae</taxon>
        <taxon>Pleosporales</taxon>
        <taxon>Pleosporineae</taxon>
        <taxon>Leptosphaeriaceae</taxon>
        <taxon>Plenodomus</taxon>
    </lineage>
</organism>
<protein>
    <submittedName>
        <fullName evidence="2">Uncharacterized protein</fullName>
    </submittedName>
</protein>
<feature type="compositionally biased region" description="Basic residues" evidence="1">
    <location>
        <begin position="69"/>
        <end position="79"/>
    </location>
</feature>
<dbReference type="AlphaFoldDB" id="A0A6A7B1L0"/>
<dbReference type="EMBL" id="MU006312">
    <property type="protein sequence ID" value="KAF2849401.1"/>
    <property type="molecule type" value="Genomic_DNA"/>
</dbReference>
<dbReference type="Proteomes" id="UP000799423">
    <property type="component" value="Unassembled WGS sequence"/>
</dbReference>
<evidence type="ECO:0000256" key="1">
    <source>
        <dbReference type="SAM" id="MobiDB-lite"/>
    </source>
</evidence>
<proteinExistence type="predicted"/>
<reference evidence="2" key="1">
    <citation type="submission" date="2020-01" db="EMBL/GenBank/DDBJ databases">
        <authorList>
            <consortium name="DOE Joint Genome Institute"/>
            <person name="Haridas S."/>
            <person name="Albert R."/>
            <person name="Binder M."/>
            <person name="Bloem J."/>
            <person name="Labutti K."/>
            <person name="Salamov A."/>
            <person name="Andreopoulos B."/>
            <person name="Baker S.E."/>
            <person name="Barry K."/>
            <person name="Bills G."/>
            <person name="Bluhm B.H."/>
            <person name="Cannon C."/>
            <person name="Castanera R."/>
            <person name="Culley D.E."/>
            <person name="Daum C."/>
            <person name="Ezra D."/>
            <person name="Gonzalez J.B."/>
            <person name="Henrissat B."/>
            <person name="Kuo A."/>
            <person name="Liang C."/>
            <person name="Lipzen A."/>
            <person name="Lutzoni F."/>
            <person name="Magnuson J."/>
            <person name="Mondo S."/>
            <person name="Nolan M."/>
            <person name="Ohm R."/>
            <person name="Pangilinan J."/>
            <person name="Park H.-J."/>
            <person name="Ramirez L."/>
            <person name="Alfaro M."/>
            <person name="Sun H."/>
            <person name="Tritt A."/>
            <person name="Yoshinaga Y."/>
            <person name="Zwiers L.-H."/>
            <person name="Turgeon B.G."/>
            <person name="Goodwin S.B."/>
            <person name="Spatafora J.W."/>
            <person name="Crous P.W."/>
            <person name="Grigoriev I.V."/>
        </authorList>
    </citation>
    <scope>NUCLEOTIDE SEQUENCE</scope>
    <source>
        <strain evidence="2">IPT5</strain>
    </source>
</reference>
<evidence type="ECO:0000313" key="2">
    <source>
        <dbReference type="EMBL" id="KAF2849401.1"/>
    </source>
</evidence>
<gene>
    <name evidence="2" type="ORF">T440DRAFT_136265</name>
</gene>
<keyword evidence="3" id="KW-1185">Reference proteome</keyword>
<feature type="region of interest" description="Disordered" evidence="1">
    <location>
        <begin position="61"/>
        <end position="90"/>
    </location>
</feature>
<evidence type="ECO:0000313" key="3">
    <source>
        <dbReference type="Proteomes" id="UP000799423"/>
    </source>
</evidence>
<name>A0A6A7B1L0_9PLEO</name>
<sequence>MHGTVCRERSVPCTPSNRPGRPSAQHAAVQRPVLASVLAARPQPLHAGSPLNAMRAARHDTVAPLAGRTSRHARRKSPRRSNQNEKSGTCMGASFARSIDGAIAIDGFSYRTANGHVARLPFGPRSNGRTQRGLMAASELLRPAPDGNRMVPPRPSMSRLVAVSFAHPSRWPLW</sequence>
<feature type="region of interest" description="Disordered" evidence="1">
    <location>
        <begin position="1"/>
        <end position="28"/>
    </location>
</feature>
<feature type="compositionally biased region" description="Basic and acidic residues" evidence="1">
    <location>
        <begin position="1"/>
        <end position="10"/>
    </location>
</feature>
<accession>A0A6A7B1L0</accession>